<evidence type="ECO:0000313" key="3">
    <source>
        <dbReference type="Proteomes" id="UP000005297"/>
    </source>
</evidence>
<dbReference type="InParanoid" id="Q0F0Z4"/>
<dbReference type="Proteomes" id="UP000005297">
    <property type="component" value="Unassembled WGS sequence"/>
</dbReference>
<sequence length="47" mass="5266">MRRVDNDGLGLVTYDRFKLDVALYAEAVTLTTLLSLLTLPLWLQAVS</sequence>
<name>Q0F0Z4_9PROT</name>
<keyword evidence="1" id="KW-0812">Transmembrane</keyword>
<evidence type="ECO:0000256" key="1">
    <source>
        <dbReference type="SAM" id="Phobius"/>
    </source>
</evidence>
<dbReference type="HOGENOM" id="CLU_3169974_0_0_0"/>
<protein>
    <submittedName>
        <fullName evidence="2">Uncharacterized protein</fullName>
    </submittedName>
</protein>
<organism evidence="2 3">
    <name type="scientific">Mariprofundus ferrooxydans PV-1</name>
    <dbReference type="NCBI Taxonomy" id="314345"/>
    <lineage>
        <taxon>Bacteria</taxon>
        <taxon>Pseudomonadati</taxon>
        <taxon>Pseudomonadota</taxon>
        <taxon>Candidatius Mariprofundia</taxon>
        <taxon>Mariprofundales</taxon>
        <taxon>Mariprofundaceae</taxon>
        <taxon>Mariprofundus</taxon>
    </lineage>
</organism>
<proteinExistence type="predicted"/>
<accession>Q0F0Z4</accession>
<dbReference type="EMBL" id="AATS01000003">
    <property type="protein sequence ID" value="EAU55397.1"/>
    <property type="molecule type" value="Genomic_DNA"/>
</dbReference>
<keyword evidence="3" id="KW-1185">Reference proteome</keyword>
<gene>
    <name evidence="2" type="ORF">SPV1_11711</name>
</gene>
<comment type="caution">
    <text evidence="2">The sequence shown here is derived from an EMBL/GenBank/DDBJ whole genome shotgun (WGS) entry which is preliminary data.</text>
</comment>
<reference evidence="2 3" key="1">
    <citation type="submission" date="2006-09" db="EMBL/GenBank/DDBJ databases">
        <authorList>
            <person name="Emerson D."/>
            <person name="Ferriera S."/>
            <person name="Johnson J."/>
            <person name="Kravitz S."/>
            <person name="Halpern A."/>
            <person name="Remington K."/>
            <person name="Beeson K."/>
            <person name="Tran B."/>
            <person name="Rogers Y.-H."/>
            <person name="Friedman R."/>
            <person name="Venter J.C."/>
        </authorList>
    </citation>
    <scope>NUCLEOTIDE SEQUENCE [LARGE SCALE GENOMIC DNA]</scope>
    <source>
        <strain evidence="2 3">PV-1</strain>
    </source>
</reference>
<dbReference type="AlphaFoldDB" id="Q0F0Z4"/>
<evidence type="ECO:0000313" key="2">
    <source>
        <dbReference type="EMBL" id="EAU55397.1"/>
    </source>
</evidence>
<keyword evidence="1" id="KW-0472">Membrane</keyword>
<keyword evidence="1" id="KW-1133">Transmembrane helix</keyword>
<feature type="transmembrane region" description="Helical" evidence="1">
    <location>
        <begin position="21"/>
        <end position="43"/>
    </location>
</feature>